<name>A0A0F9QAP8_9ZZZZ</name>
<dbReference type="EMBL" id="LAZR01005150">
    <property type="protein sequence ID" value="KKN02423.1"/>
    <property type="molecule type" value="Genomic_DNA"/>
</dbReference>
<accession>A0A0F9QAP8</accession>
<dbReference type="InterPro" id="IPR036249">
    <property type="entry name" value="Thioredoxin-like_sf"/>
</dbReference>
<evidence type="ECO:0000313" key="1">
    <source>
        <dbReference type="EMBL" id="KKN02423.1"/>
    </source>
</evidence>
<gene>
    <name evidence="1" type="ORF">LCGC14_1117820</name>
</gene>
<organism evidence="1">
    <name type="scientific">marine sediment metagenome</name>
    <dbReference type="NCBI Taxonomy" id="412755"/>
    <lineage>
        <taxon>unclassified sequences</taxon>
        <taxon>metagenomes</taxon>
        <taxon>ecological metagenomes</taxon>
    </lineage>
</organism>
<dbReference type="SUPFAM" id="SSF52833">
    <property type="entry name" value="Thioredoxin-like"/>
    <property type="match status" value="1"/>
</dbReference>
<dbReference type="CDD" id="cd03025">
    <property type="entry name" value="DsbA_FrnE_like"/>
    <property type="match status" value="1"/>
</dbReference>
<proteinExistence type="predicted"/>
<dbReference type="InterPro" id="IPR036388">
    <property type="entry name" value="WH-like_DNA-bd_sf"/>
</dbReference>
<sequence length="310" mass="36554">MNNIELKKPTELEDLKTETIKISDKKDENEQDWQIELISYTDPYCTWCWGSEPILRKIKAIYGDQVKISFIMGGLVENFDTFYDLHNNIGGPRKFEQGAAHWAETSGRHGQPVDNQLMFDLKKDFRSTYPANIAYKAAQMQDQELADKFLRRMREFTSAERRIIHEIEVQVELAEEIGLNNEKFVRDIKSGEAEKKFLEDLKLTRSFGIHGFPTFQVKNKEGKGQFLNGWQNYQTFERVFQKLTGNSLKKEKYYLKEKDVLRFIKKFEKVSTQEIAILFDIDRYAAYKYLNKLKTVRKIEAGNDYFWVLT</sequence>
<dbReference type="Gene3D" id="1.10.10.10">
    <property type="entry name" value="Winged helix-like DNA-binding domain superfamily/Winged helix DNA-binding domain"/>
    <property type="match status" value="1"/>
</dbReference>
<dbReference type="AlphaFoldDB" id="A0A0F9QAP8"/>
<protein>
    <recommendedName>
        <fullName evidence="2">DSBA-like thioredoxin domain-containing protein</fullName>
    </recommendedName>
</protein>
<evidence type="ECO:0008006" key="2">
    <source>
        <dbReference type="Google" id="ProtNLM"/>
    </source>
</evidence>
<reference evidence="1" key="1">
    <citation type="journal article" date="2015" name="Nature">
        <title>Complex archaea that bridge the gap between prokaryotes and eukaryotes.</title>
        <authorList>
            <person name="Spang A."/>
            <person name="Saw J.H."/>
            <person name="Jorgensen S.L."/>
            <person name="Zaremba-Niedzwiedzka K."/>
            <person name="Martijn J."/>
            <person name="Lind A.E."/>
            <person name="van Eijk R."/>
            <person name="Schleper C."/>
            <person name="Guy L."/>
            <person name="Ettema T.J."/>
        </authorList>
    </citation>
    <scope>NUCLEOTIDE SEQUENCE</scope>
</reference>
<dbReference type="PANTHER" id="PTHR13887:SF54">
    <property type="entry name" value="DSBA FAMILY PROTEIN"/>
    <property type="match status" value="1"/>
</dbReference>
<dbReference type="Pfam" id="PF13743">
    <property type="entry name" value="Thioredoxin_5"/>
    <property type="match status" value="1"/>
</dbReference>
<dbReference type="Gene3D" id="3.40.30.10">
    <property type="entry name" value="Glutaredoxin"/>
    <property type="match status" value="1"/>
</dbReference>
<comment type="caution">
    <text evidence="1">The sequence shown here is derived from an EMBL/GenBank/DDBJ whole genome shotgun (WGS) entry which is preliminary data.</text>
</comment>
<dbReference type="PANTHER" id="PTHR13887">
    <property type="entry name" value="GLUTATHIONE S-TRANSFERASE KAPPA"/>
    <property type="match status" value="1"/>
</dbReference>
<dbReference type="Gene3D" id="1.10.472.60">
    <property type="entry name" value="putative protein disulfide isomerase domain"/>
    <property type="match status" value="1"/>
</dbReference>